<dbReference type="GO" id="GO:0016757">
    <property type="term" value="F:glycosyltransferase activity"/>
    <property type="evidence" value="ECO:0007669"/>
    <property type="project" value="InterPro"/>
</dbReference>
<keyword evidence="2" id="KW-1185">Reference proteome</keyword>
<accession>A0A1R1F236</accession>
<dbReference type="CDD" id="cd03801">
    <property type="entry name" value="GT4_PimA-like"/>
    <property type="match status" value="1"/>
</dbReference>
<dbReference type="STRING" id="297318.BK138_06030"/>
<proteinExistence type="predicted"/>
<reference evidence="1 2" key="1">
    <citation type="submission" date="2016-11" db="EMBL/GenBank/DDBJ databases">
        <title>Paenibacillus species isolates.</title>
        <authorList>
            <person name="Beno S.M."/>
        </authorList>
    </citation>
    <scope>NUCLEOTIDE SEQUENCE [LARGE SCALE GENOMIC DNA]</scope>
    <source>
        <strain evidence="1 2">FSL R5-0378</strain>
    </source>
</reference>
<evidence type="ECO:0000313" key="1">
    <source>
        <dbReference type="EMBL" id="OMF58117.1"/>
    </source>
</evidence>
<dbReference type="AlphaFoldDB" id="A0A1R1F236"/>
<dbReference type="Pfam" id="PF13692">
    <property type="entry name" value="Glyco_trans_1_4"/>
    <property type="match status" value="1"/>
</dbReference>
<organism evidence="1 2">
    <name type="scientific">Paenibacillus rhizosphaerae</name>
    <dbReference type="NCBI Taxonomy" id="297318"/>
    <lineage>
        <taxon>Bacteria</taxon>
        <taxon>Bacillati</taxon>
        <taxon>Bacillota</taxon>
        <taxon>Bacilli</taxon>
        <taxon>Bacillales</taxon>
        <taxon>Paenibacillaceae</taxon>
        <taxon>Paenibacillus</taxon>
    </lineage>
</organism>
<protein>
    <submittedName>
        <fullName evidence="1">Glycosyl transferase family 1</fullName>
    </submittedName>
</protein>
<comment type="caution">
    <text evidence="1">The sequence shown here is derived from an EMBL/GenBank/DDBJ whole genome shotgun (WGS) entry which is preliminary data.</text>
</comment>
<dbReference type="SUPFAM" id="SSF53756">
    <property type="entry name" value="UDP-Glycosyltransferase/glycogen phosphorylase"/>
    <property type="match status" value="1"/>
</dbReference>
<dbReference type="PANTHER" id="PTHR12526">
    <property type="entry name" value="GLYCOSYLTRANSFERASE"/>
    <property type="match status" value="1"/>
</dbReference>
<name>A0A1R1F236_9BACL</name>
<evidence type="ECO:0000313" key="2">
    <source>
        <dbReference type="Proteomes" id="UP000187172"/>
    </source>
</evidence>
<gene>
    <name evidence="1" type="ORF">BK138_06030</name>
</gene>
<sequence>MLIYDVDWWILGKTAKIIQQHHPCLDIMSAKQLEESIGSRGSEALNREYSGISAMCLGLAAFAIFKHIRIDSSAAVSYYYFSKNYDTFREWADKPEPDPDFLRLVIPRIGSIGAMNLKLTECLAAMAPAASVRHIGHFVDHTLFHPDPADGEPLEQEGRPLVIGWAGDPGKASKRYAALYEPIKSHFAGRPEVRFVETAGAYAHEEMPRFYRDIDLLLITSANEGGGATALEAFASGKPVLSTNVGYVKEAAHPSGHHLILDRDDPGAFIQAIDGCLQEKSRLRAIGRLCRAEIEAHWTIEAGVKRWLDVLFGI</sequence>
<keyword evidence="1" id="KW-0808">Transferase</keyword>
<dbReference type="Proteomes" id="UP000187172">
    <property type="component" value="Unassembled WGS sequence"/>
</dbReference>
<dbReference type="EMBL" id="MRTP01000001">
    <property type="protein sequence ID" value="OMF58117.1"/>
    <property type="molecule type" value="Genomic_DNA"/>
</dbReference>
<dbReference type="Gene3D" id="3.40.50.2000">
    <property type="entry name" value="Glycogen Phosphorylase B"/>
    <property type="match status" value="1"/>
</dbReference>